<keyword evidence="1" id="KW-0812">Transmembrane</keyword>
<feature type="non-terminal residue" evidence="2">
    <location>
        <position position="101"/>
    </location>
</feature>
<gene>
    <name evidence="2" type="ORF">TELCIR_23185</name>
</gene>
<organism evidence="2 3">
    <name type="scientific">Teladorsagia circumcincta</name>
    <name type="common">Brown stomach worm</name>
    <name type="synonym">Ostertagia circumcincta</name>
    <dbReference type="NCBI Taxonomy" id="45464"/>
    <lineage>
        <taxon>Eukaryota</taxon>
        <taxon>Metazoa</taxon>
        <taxon>Ecdysozoa</taxon>
        <taxon>Nematoda</taxon>
        <taxon>Chromadorea</taxon>
        <taxon>Rhabditida</taxon>
        <taxon>Rhabditina</taxon>
        <taxon>Rhabditomorpha</taxon>
        <taxon>Strongyloidea</taxon>
        <taxon>Trichostrongylidae</taxon>
        <taxon>Teladorsagia</taxon>
    </lineage>
</organism>
<feature type="non-terminal residue" evidence="2">
    <location>
        <position position="1"/>
    </location>
</feature>
<sequence>VSFDKKLPDVSTVLAQIVVCIFIEEIGFYYSHSNNKHLLSSYRARVLKLNTCASGSYALWFTCDHTLDLGLHSHYVDNLLPFRIPLPIPAISRSSRLPPQS</sequence>
<protein>
    <submittedName>
        <fullName evidence="2">Uncharacterized protein</fullName>
    </submittedName>
</protein>
<proteinExistence type="predicted"/>
<keyword evidence="1" id="KW-0472">Membrane</keyword>
<reference evidence="2 3" key="1">
    <citation type="submission" date="2015-09" db="EMBL/GenBank/DDBJ databases">
        <title>Draft genome of the parasitic nematode Teladorsagia circumcincta isolate WARC Sus (inbred).</title>
        <authorList>
            <person name="Mitreva M."/>
        </authorList>
    </citation>
    <scope>NUCLEOTIDE SEQUENCE [LARGE SCALE GENOMIC DNA]</scope>
    <source>
        <strain evidence="2 3">S</strain>
    </source>
</reference>
<accession>A0A2G9TBS9</accession>
<keyword evidence="3" id="KW-1185">Reference proteome</keyword>
<name>A0A2G9TBS9_TELCI</name>
<dbReference type="OrthoDB" id="408954at2759"/>
<evidence type="ECO:0000256" key="1">
    <source>
        <dbReference type="SAM" id="Phobius"/>
    </source>
</evidence>
<keyword evidence="1" id="KW-1133">Transmembrane helix</keyword>
<evidence type="ECO:0000313" key="2">
    <source>
        <dbReference type="EMBL" id="PIO55429.1"/>
    </source>
</evidence>
<dbReference type="Proteomes" id="UP000230423">
    <property type="component" value="Unassembled WGS sequence"/>
</dbReference>
<dbReference type="AlphaFoldDB" id="A0A2G9TBS9"/>
<dbReference type="EMBL" id="KZ386097">
    <property type="protein sequence ID" value="PIO55429.1"/>
    <property type="molecule type" value="Genomic_DNA"/>
</dbReference>
<evidence type="ECO:0000313" key="3">
    <source>
        <dbReference type="Proteomes" id="UP000230423"/>
    </source>
</evidence>
<feature type="transmembrane region" description="Helical" evidence="1">
    <location>
        <begin position="12"/>
        <end position="30"/>
    </location>
</feature>